<name>A0AA36DMZ7_CYLNA</name>
<evidence type="ECO:0000313" key="4">
    <source>
        <dbReference type="Proteomes" id="UP001176961"/>
    </source>
</evidence>
<comment type="caution">
    <text evidence="3">The sequence shown here is derived from an EMBL/GenBank/DDBJ whole genome shotgun (WGS) entry which is preliminary data.</text>
</comment>
<protein>
    <submittedName>
        <fullName evidence="3">Uncharacterized protein</fullName>
    </submittedName>
</protein>
<organism evidence="3 4">
    <name type="scientific">Cylicocyclus nassatus</name>
    <name type="common">Nematode worm</name>
    <dbReference type="NCBI Taxonomy" id="53992"/>
    <lineage>
        <taxon>Eukaryota</taxon>
        <taxon>Metazoa</taxon>
        <taxon>Ecdysozoa</taxon>
        <taxon>Nematoda</taxon>
        <taxon>Chromadorea</taxon>
        <taxon>Rhabditida</taxon>
        <taxon>Rhabditina</taxon>
        <taxon>Rhabditomorpha</taxon>
        <taxon>Strongyloidea</taxon>
        <taxon>Strongylidae</taxon>
        <taxon>Cylicocyclus</taxon>
    </lineage>
</organism>
<accession>A0AA36DMZ7</accession>
<dbReference type="EMBL" id="CATQJL010000001">
    <property type="protein sequence ID" value="CAJ0590652.1"/>
    <property type="molecule type" value="Genomic_DNA"/>
</dbReference>
<feature type="compositionally biased region" description="Acidic residues" evidence="1">
    <location>
        <begin position="143"/>
        <end position="158"/>
    </location>
</feature>
<reference evidence="3" key="1">
    <citation type="submission" date="2023-07" db="EMBL/GenBank/DDBJ databases">
        <authorList>
            <consortium name="CYATHOMIX"/>
        </authorList>
    </citation>
    <scope>NUCLEOTIDE SEQUENCE</scope>
    <source>
        <strain evidence="3">N/A</strain>
    </source>
</reference>
<dbReference type="Proteomes" id="UP001176961">
    <property type="component" value="Unassembled WGS sequence"/>
</dbReference>
<evidence type="ECO:0000313" key="3">
    <source>
        <dbReference type="EMBL" id="CAJ0590652.1"/>
    </source>
</evidence>
<evidence type="ECO:0000256" key="2">
    <source>
        <dbReference type="SAM" id="SignalP"/>
    </source>
</evidence>
<feature type="region of interest" description="Disordered" evidence="1">
    <location>
        <begin position="141"/>
        <end position="191"/>
    </location>
</feature>
<sequence length="208" mass="23022">MLTALIILAFFLPALSSSNVEDSSPFLKVEDCPGDNDYLRELAGYMKLFLDDYSDKKMPKRDCNFNISSADVTVKHPARFAPSDAQDILLDYGDQLPDGDMHLPETWNCLLFGQIVQCYFKGNLPRVERVESDDYTLPLVGLEDSDLDSRDEGEDEDENYRTNADTNVGGAQVAGGDSMGGTRDVGDGSRVDEAIIHKEEIASVREIV</sequence>
<proteinExistence type="predicted"/>
<feature type="chain" id="PRO_5041352197" evidence="2">
    <location>
        <begin position="17"/>
        <end position="208"/>
    </location>
</feature>
<gene>
    <name evidence="3" type="ORF">CYNAS_LOCUS2635</name>
</gene>
<dbReference type="AlphaFoldDB" id="A0AA36DMZ7"/>
<keyword evidence="4" id="KW-1185">Reference proteome</keyword>
<feature type="signal peptide" evidence="2">
    <location>
        <begin position="1"/>
        <end position="16"/>
    </location>
</feature>
<evidence type="ECO:0000256" key="1">
    <source>
        <dbReference type="SAM" id="MobiDB-lite"/>
    </source>
</evidence>
<keyword evidence="2" id="KW-0732">Signal</keyword>